<feature type="chain" id="PRO_5035764316" evidence="7">
    <location>
        <begin position="20"/>
        <end position="301"/>
    </location>
</feature>
<dbReference type="InterPro" id="IPR000668">
    <property type="entry name" value="Peptidase_C1A_C"/>
</dbReference>
<evidence type="ECO:0000259" key="8">
    <source>
        <dbReference type="SMART" id="SM00645"/>
    </source>
</evidence>
<dbReference type="OrthoDB" id="7540217at2759"/>
<keyword evidence="4" id="KW-0788">Thiol protease</keyword>
<dbReference type="InterPro" id="IPR013128">
    <property type="entry name" value="Peptidase_C1A"/>
</dbReference>
<protein>
    <submittedName>
        <fullName evidence="10">Uncharacterized protein</fullName>
    </submittedName>
</protein>
<keyword evidence="2" id="KW-0645">Protease</keyword>
<feature type="domain" description="Peptidase C1A papain C-terminal" evidence="8">
    <location>
        <begin position="121"/>
        <end position="299"/>
    </location>
</feature>
<dbReference type="SMART" id="SM00848">
    <property type="entry name" value="Inhibitor_I29"/>
    <property type="match status" value="1"/>
</dbReference>
<dbReference type="EMBL" id="CADEBD010000288">
    <property type="protein sequence ID" value="CAB3230378.1"/>
    <property type="molecule type" value="Genomic_DNA"/>
</dbReference>
<evidence type="ECO:0000256" key="5">
    <source>
        <dbReference type="ARBA" id="ARBA00023145"/>
    </source>
</evidence>
<evidence type="ECO:0000256" key="7">
    <source>
        <dbReference type="SAM" id="SignalP"/>
    </source>
</evidence>
<evidence type="ECO:0000313" key="11">
    <source>
        <dbReference type="Proteomes" id="UP000494256"/>
    </source>
</evidence>
<dbReference type="GO" id="GO:0006508">
    <property type="term" value="P:proteolysis"/>
    <property type="evidence" value="ECO:0007669"/>
    <property type="project" value="UniProtKB-KW"/>
</dbReference>
<reference evidence="10 11" key="1">
    <citation type="submission" date="2020-04" db="EMBL/GenBank/DDBJ databases">
        <authorList>
            <person name="Wallbank WR R."/>
            <person name="Pardo Diaz C."/>
            <person name="Kozak K."/>
            <person name="Martin S."/>
            <person name="Jiggins C."/>
            <person name="Moest M."/>
            <person name="Warren A I."/>
            <person name="Byers J.R.P. K."/>
            <person name="Montejo-Kovacevich G."/>
            <person name="Yen C E."/>
        </authorList>
    </citation>
    <scope>NUCLEOTIDE SEQUENCE [LARGE SCALE GENOMIC DNA]</scope>
</reference>
<keyword evidence="5" id="KW-0865">Zymogen</keyword>
<dbReference type="SUPFAM" id="SSF54001">
    <property type="entry name" value="Cysteine proteinases"/>
    <property type="match status" value="1"/>
</dbReference>
<keyword evidence="6" id="KW-1015">Disulfide bond</keyword>
<comment type="similarity">
    <text evidence="1">Belongs to the peptidase C1 family.</text>
</comment>
<name>A0A8S0ZAV1_ARCPL</name>
<evidence type="ECO:0000313" key="10">
    <source>
        <dbReference type="EMBL" id="CAB3230378.1"/>
    </source>
</evidence>
<dbReference type="Pfam" id="PF00112">
    <property type="entry name" value="Peptidase_C1"/>
    <property type="match status" value="2"/>
</dbReference>
<dbReference type="GO" id="GO:0008234">
    <property type="term" value="F:cysteine-type peptidase activity"/>
    <property type="evidence" value="ECO:0007669"/>
    <property type="project" value="UniProtKB-KW"/>
</dbReference>
<evidence type="ECO:0000256" key="1">
    <source>
        <dbReference type="ARBA" id="ARBA00008455"/>
    </source>
</evidence>
<organism evidence="10 11">
    <name type="scientific">Arctia plantaginis</name>
    <name type="common">Wood tiger moth</name>
    <name type="synonym">Phalaena plantaginis</name>
    <dbReference type="NCBI Taxonomy" id="874455"/>
    <lineage>
        <taxon>Eukaryota</taxon>
        <taxon>Metazoa</taxon>
        <taxon>Ecdysozoa</taxon>
        <taxon>Arthropoda</taxon>
        <taxon>Hexapoda</taxon>
        <taxon>Insecta</taxon>
        <taxon>Pterygota</taxon>
        <taxon>Neoptera</taxon>
        <taxon>Endopterygota</taxon>
        <taxon>Lepidoptera</taxon>
        <taxon>Glossata</taxon>
        <taxon>Ditrysia</taxon>
        <taxon>Noctuoidea</taxon>
        <taxon>Erebidae</taxon>
        <taxon>Arctiinae</taxon>
        <taxon>Arctia</taxon>
    </lineage>
</organism>
<accession>A0A8S0ZAV1</accession>
<dbReference type="Gene3D" id="3.90.70.10">
    <property type="entry name" value="Cysteine proteinases"/>
    <property type="match status" value="2"/>
</dbReference>
<evidence type="ECO:0000259" key="9">
    <source>
        <dbReference type="SMART" id="SM00848"/>
    </source>
</evidence>
<dbReference type="CDD" id="cd02248">
    <property type="entry name" value="Peptidase_C1A"/>
    <property type="match status" value="1"/>
</dbReference>
<dbReference type="AlphaFoldDB" id="A0A8S0ZAV1"/>
<evidence type="ECO:0000256" key="3">
    <source>
        <dbReference type="ARBA" id="ARBA00022801"/>
    </source>
</evidence>
<gene>
    <name evidence="10" type="ORF">APLA_LOCUS4573</name>
</gene>
<evidence type="ECO:0000256" key="6">
    <source>
        <dbReference type="ARBA" id="ARBA00023157"/>
    </source>
</evidence>
<dbReference type="PANTHER" id="PTHR12411">
    <property type="entry name" value="CYSTEINE PROTEASE FAMILY C1-RELATED"/>
    <property type="match status" value="1"/>
</dbReference>
<dbReference type="InterPro" id="IPR039417">
    <property type="entry name" value="Peptidase_C1A_papain-like"/>
</dbReference>
<evidence type="ECO:0000256" key="2">
    <source>
        <dbReference type="ARBA" id="ARBA00022670"/>
    </source>
</evidence>
<dbReference type="Proteomes" id="UP000494256">
    <property type="component" value="Unassembled WGS sequence"/>
</dbReference>
<dbReference type="InterPro" id="IPR038765">
    <property type="entry name" value="Papain-like_cys_pep_sf"/>
</dbReference>
<dbReference type="SMART" id="SM00645">
    <property type="entry name" value="Pept_C1"/>
    <property type="match status" value="1"/>
</dbReference>
<evidence type="ECO:0000256" key="4">
    <source>
        <dbReference type="ARBA" id="ARBA00022807"/>
    </source>
</evidence>
<keyword evidence="3" id="KW-0378">Hydrolase</keyword>
<keyword evidence="7" id="KW-0732">Signal</keyword>
<feature type="domain" description="Cathepsin propeptide inhibitor" evidence="9">
    <location>
        <begin position="32"/>
        <end position="88"/>
    </location>
</feature>
<comment type="caution">
    <text evidence="10">The sequence shown here is derived from an EMBL/GenBank/DDBJ whole genome shotgun (WGS) entry which is preliminary data.</text>
</comment>
<proteinExistence type="inferred from homology"/>
<dbReference type="PROSITE" id="PS00139">
    <property type="entry name" value="THIOL_PROTEASE_CYS"/>
    <property type="match status" value="1"/>
</dbReference>
<sequence length="301" mass="34585">MYWLLFLAVCISATASVRSVEYFDLEDAHIHFKDFRNKFNKQYVDEREKEFRFSIFKKNLEDVNRLNKESKHAVYGVTKFMDLTLEEFAARYSCILDPSYDSYTMYCDVIKTDKDIPDAGAPDAFDWRDKKAVTRVKDQGACGSCWAFSSIAHIESQYFLKHGNLTEFAEQQLVDCEKKCFGCLGGYMSLAFKGLKEGKGLMTEKDYPYMAKQSKCQFDPSKAVAKISDCVSYNLTSQEKVKQLLYKIGPISIENGIPYWIVKNSWGADIEENGYYRMQRSNNPNGACRMLNTFMATATVD</sequence>
<feature type="signal peptide" evidence="7">
    <location>
        <begin position="1"/>
        <end position="19"/>
    </location>
</feature>
<dbReference type="InterPro" id="IPR013201">
    <property type="entry name" value="Prot_inhib_I29"/>
</dbReference>
<dbReference type="PRINTS" id="PR00705">
    <property type="entry name" value="PAPAIN"/>
</dbReference>
<dbReference type="Pfam" id="PF08246">
    <property type="entry name" value="Inhibitor_I29"/>
    <property type="match status" value="1"/>
</dbReference>
<dbReference type="InterPro" id="IPR000169">
    <property type="entry name" value="Pept_cys_AS"/>
</dbReference>